<protein>
    <submittedName>
        <fullName evidence="1">Uncharacterized protein</fullName>
    </submittedName>
</protein>
<reference evidence="1" key="1">
    <citation type="submission" date="2020-12" db="EMBL/GenBank/DDBJ databases">
        <authorList>
            <person name="Youbin C."/>
            <person name="Kawngpyo K."/>
        </authorList>
    </citation>
    <scope>NUCLEOTIDE SEQUENCE</scope>
</reference>
<evidence type="ECO:0000313" key="2">
    <source>
        <dbReference type="Proteomes" id="UP000828328"/>
    </source>
</evidence>
<sequence length="69" mass="7928">MRSKLDGRISGIGTTMAFIEMEDTYEDKKVKRVTMPHEARGEESFDKMCENLSGQVTTYFIESMVNIDE</sequence>
<evidence type="ECO:0000313" key="1">
    <source>
        <dbReference type="EMBL" id="QQO38664.1"/>
    </source>
</evidence>
<name>A0AAE7PD36_9CAUD</name>
<organism evidence="1 2">
    <name type="scientific">Bacillus phage BCPST</name>
    <dbReference type="NCBI Taxonomy" id="2801506"/>
    <lineage>
        <taxon>Viruses</taxon>
        <taxon>Duplodnaviria</taxon>
        <taxon>Heunggongvirae</taxon>
        <taxon>Uroviricota</taxon>
        <taxon>Caudoviricetes</taxon>
        <taxon>Sejongvirinae</taxon>
        <taxon>Yihwangvirus</taxon>
        <taxon>Yihwangvirus BCPST</taxon>
    </lineage>
</organism>
<accession>A0AAE7PD36</accession>
<proteinExistence type="predicted"/>
<dbReference type="EMBL" id="MW392802">
    <property type="protein sequence ID" value="QQO38664.1"/>
    <property type="molecule type" value="Genomic_DNA"/>
</dbReference>
<gene>
    <name evidence="1" type="ORF">BCPST_046</name>
</gene>
<keyword evidence="2" id="KW-1185">Reference proteome</keyword>
<dbReference type="Proteomes" id="UP000828328">
    <property type="component" value="Segment"/>
</dbReference>